<dbReference type="OrthoDB" id="10252102at2759"/>
<keyword evidence="1" id="KW-0472">Membrane</keyword>
<dbReference type="Gene3D" id="3.30.450.70">
    <property type="match status" value="1"/>
</dbReference>
<dbReference type="GO" id="GO:0006888">
    <property type="term" value="P:endoplasmic reticulum to Golgi vesicle-mediated transport"/>
    <property type="evidence" value="ECO:0007669"/>
    <property type="project" value="InterPro"/>
</dbReference>
<evidence type="ECO:0000256" key="1">
    <source>
        <dbReference type="SAM" id="Phobius"/>
    </source>
</evidence>
<proteinExistence type="predicted"/>
<feature type="transmembrane region" description="Helical" evidence="1">
    <location>
        <begin position="120"/>
        <end position="140"/>
    </location>
</feature>
<organism evidence="2 3">
    <name type="scientific">Aspergillus rambellii</name>
    <dbReference type="NCBI Taxonomy" id="308745"/>
    <lineage>
        <taxon>Eukaryota</taxon>
        <taxon>Fungi</taxon>
        <taxon>Dikarya</taxon>
        <taxon>Ascomycota</taxon>
        <taxon>Pezizomycotina</taxon>
        <taxon>Eurotiomycetes</taxon>
        <taxon>Eurotiomycetidae</taxon>
        <taxon>Eurotiales</taxon>
        <taxon>Aspergillaceae</taxon>
        <taxon>Aspergillus</taxon>
        <taxon>Aspergillus subgen. Nidulantes</taxon>
    </lineage>
</organism>
<name>A0A0F8W4M7_9EURO</name>
<keyword evidence="1" id="KW-1133">Transmembrane helix</keyword>
<dbReference type="STRING" id="308745.A0A0F8W4M7"/>
<evidence type="ECO:0000313" key="3">
    <source>
        <dbReference type="Proteomes" id="UP000034291"/>
    </source>
</evidence>
<dbReference type="AlphaFoldDB" id="A0A0F8W4M7"/>
<evidence type="ECO:0000313" key="2">
    <source>
        <dbReference type="EMBL" id="KKK12865.1"/>
    </source>
</evidence>
<dbReference type="SUPFAM" id="SSF64356">
    <property type="entry name" value="SNARE-like"/>
    <property type="match status" value="1"/>
</dbReference>
<dbReference type="Pfam" id="PF04628">
    <property type="entry name" value="Sedlin_N"/>
    <property type="match status" value="1"/>
</dbReference>
<dbReference type="PANTHER" id="PTHR12403">
    <property type="entry name" value="TRAFFICKING PROTEIN PARTICLE COMPLEX SUBUNIT 2"/>
    <property type="match status" value="1"/>
</dbReference>
<keyword evidence="3" id="KW-1185">Reference proteome</keyword>
<dbReference type="Proteomes" id="UP000034291">
    <property type="component" value="Unassembled WGS sequence"/>
</dbReference>
<gene>
    <name evidence="2" type="ORF">ARAM_006484</name>
</gene>
<accession>A0A0F8W4M7</accession>
<comment type="caution">
    <text evidence="2">The sequence shown here is derived from an EMBL/GenBank/DDBJ whole genome shotgun (WGS) entry which is preliminary data.</text>
</comment>
<reference evidence="2 3" key="1">
    <citation type="submission" date="2015-02" db="EMBL/GenBank/DDBJ databases">
        <title>Draft Genome Sequences of Two Closely-Related Aflatoxigenic Aspergillus Species Obtained from the Cote d'Ivoire.</title>
        <authorList>
            <person name="Moore G.G."/>
            <person name="Beltz S.B."/>
            <person name="Mack B.M."/>
        </authorList>
    </citation>
    <scope>NUCLEOTIDE SEQUENCE [LARGE SCALE GENOMIC DNA]</scope>
    <source>
        <strain evidence="2 3">SRRC1468</strain>
    </source>
</reference>
<dbReference type="InterPro" id="IPR006722">
    <property type="entry name" value="Sedlin"/>
</dbReference>
<dbReference type="GO" id="GO:0005737">
    <property type="term" value="C:cytoplasm"/>
    <property type="evidence" value="ECO:0007669"/>
    <property type="project" value="GOC"/>
</dbReference>
<dbReference type="EMBL" id="JZBS01003953">
    <property type="protein sequence ID" value="KKK12865.1"/>
    <property type="molecule type" value="Genomic_DNA"/>
</dbReference>
<keyword evidence="1" id="KW-0812">Transmembrane</keyword>
<dbReference type="InterPro" id="IPR011012">
    <property type="entry name" value="Longin-like_dom_sf"/>
</dbReference>
<protein>
    <submittedName>
        <fullName evidence="2">Trafficking protein</fullName>
    </submittedName>
</protein>
<sequence length="148" mass="15915">MSYYFTILSPTDVPLFHIAFGTSKSGGDGIARFRFADTAQYMNQFIIHSSLDMVEEAQWMNGAMYLKHIDTYPPAAAYISAFLTPSAPGSSSYISRLSRRSRLVASRARVPSRAGVRASVAPRLVVAAAAAGGVVVIWVLRGVVAGVE</sequence>